<dbReference type="Pfam" id="PF01168">
    <property type="entry name" value="Ala_racemase_N"/>
    <property type="match status" value="1"/>
</dbReference>
<keyword evidence="1 2" id="KW-0663">Pyridoxal phosphate</keyword>
<evidence type="ECO:0000256" key="4">
    <source>
        <dbReference type="RuleBase" id="RU004514"/>
    </source>
</evidence>
<gene>
    <name evidence="6" type="ORF">E3D00_02315</name>
</gene>
<dbReference type="PANTHER" id="PTHR10146:SF14">
    <property type="entry name" value="PYRIDOXAL PHOSPHATE HOMEOSTASIS PROTEIN"/>
    <property type="match status" value="1"/>
</dbReference>
<dbReference type="OrthoDB" id="9804072at2"/>
<comment type="function">
    <text evidence="2">Pyridoxal 5'-phosphate (PLP)-binding protein, which is involved in PLP homeostasis.</text>
</comment>
<feature type="domain" description="Alanine racemase N-terminal" evidence="5">
    <location>
        <begin position="24"/>
        <end position="222"/>
    </location>
</feature>
<reference evidence="6 7" key="1">
    <citation type="submission" date="2019-03" db="EMBL/GenBank/DDBJ databases">
        <title>The complete genome sequence of Swingsia samuiensis NBRC107927(T).</title>
        <authorList>
            <person name="Chua K.-O."/>
            <person name="Chan K.-G."/>
            <person name="See-Too W.-S."/>
        </authorList>
    </citation>
    <scope>NUCLEOTIDE SEQUENCE [LARGE SCALE GENOMIC DNA]</scope>
    <source>
        <strain evidence="6 7">AH83</strain>
    </source>
</reference>
<dbReference type="InterPro" id="IPR029066">
    <property type="entry name" value="PLP-binding_barrel"/>
</dbReference>
<dbReference type="PIRSF" id="PIRSF004848">
    <property type="entry name" value="YBL036c_PLPDEIII"/>
    <property type="match status" value="1"/>
</dbReference>
<proteinExistence type="inferred from homology"/>
<name>A0A4Y6UJJ7_9PROT</name>
<dbReference type="AlphaFoldDB" id="A0A4Y6UJJ7"/>
<dbReference type="SUPFAM" id="SSF51419">
    <property type="entry name" value="PLP-binding barrel"/>
    <property type="match status" value="1"/>
</dbReference>
<sequence>MSYSISQNLSNIQQRITDACLQNARSPQEVNLVAVSKFHPQAAVEAALKAGQRLFGENRVQEATAKFPALKEAYPDLQLHIIGGLQTNKAVEACRIANMIETLDRPSLADALEKASQKIGRLPDLLIQVNTGNEPQKYGIPKEEAEFFIESSLNRFGKKIRGLMCIPPEEENPIPHFHYLKSLAKKNNLPVISMGMSADFELAIQEGATLVRVGSAIFGNRPAS</sequence>
<dbReference type="NCBIfam" id="TIGR00044">
    <property type="entry name" value="YggS family pyridoxal phosphate-dependent enzyme"/>
    <property type="match status" value="1"/>
</dbReference>
<dbReference type="FunFam" id="3.20.20.10:FF:000018">
    <property type="entry name" value="Pyridoxal phosphate homeostasis protein"/>
    <property type="match status" value="1"/>
</dbReference>
<dbReference type="Proteomes" id="UP000316313">
    <property type="component" value="Chromosome"/>
</dbReference>
<evidence type="ECO:0000313" key="6">
    <source>
        <dbReference type="EMBL" id="QDH16537.1"/>
    </source>
</evidence>
<organism evidence="6 7">
    <name type="scientific">Swingsia samuiensis</name>
    <dbReference type="NCBI Taxonomy" id="1293412"/>
    <lineage>
        <taxon>Bacteria</taxon>
        <taxon>Pseudomonadati</taxon>
        <taxon>Pseudomonadota</taxon>
        <taxon>Alphaproteobacteria</taxon>
        <taxon>Acetobacterales</taxon>
        <taxon>Acetobacteraceae</taxon>
        <taxon>Swingsia</taxon>
    </lineage>
</organism>
<evidence type="ECO:0000256" key="1">
    <source>
        <dbReference type="ARBA" id="ARBA00022898"/>
    </source>
</evidence>
<dbReference type="HAMAP" id="MF_02087">
    <property type="entry name" value="PLP_homeostasis"/>
    <property type="match status" value="1"/>
</dbReference>
<evidence type="ECO:0000259" key="5">
    <source>
        <dbReference type="Pfam" id="PF01168"/>
    </source>
</evidence>
<dbReference type="CDD" id="cd00635">
    <property type="entry name" value="PLPDE_III_YBL036c_like"/>
    <property type="match status" value="1"/>
</dbReference>
<dbReference type="InterPro" id="IPR011078">
    <property type="entry name" value="PyrdxlP_homeostasis"/>
</dbReference>
<dbReference type="KEGG" id="ssam:E3D00_02315"/>
<comment type="similarity">
    <text evidence="2 4">Belongs to the pyridoxal phosphate-binding protein YggS/PROSC family.</text>
</comment>
<dbReference type="EMBL" id="CP038141">
    <property type="protein sequence ID" value="QDH16537.1"/>
    <property type="molecule type" value="Genomic_DNA"/>
</dbReference>
<evidence type="ECO:0000256" key="2">
    <source>
        <dbReference type="HAMAP-Rule" id="MF_02087"/>
    </source>
</evidence>
<dbReference type="Gene3D" id="3.20.20.10">
    <property type="entry name" value="Alanine racemase"/>
    <property type="match status" value="1"/>
</dbReference>
<dbReference type="GO" id="GO:0030170">
    <property type="term" value="F:pyridoxal phosphate binding"/>
    <property type="evidence" value="ECO:0007669"/>
    <property type="project" value="UniProtKB-UniRule"/>
</dbReference>
<accession>A0A4Y6UJJ7</accession>
<dbReference type="PANTHER" id="PTHR10146">
    <property type="entry name" value="PROLINE SYNTHETASE CO-TRANSCRIBED BACTERIAL HOMOLOG PROTEIN"/>
    <property type="match status" value="1"/>
</dbReference>
<evidence type="ECO:0000313" key="7">
    <source>
        <dbReference type="Proteomes" id="UP000316313"/>
    </source>
</evidence>
<dbReference type="RefSeq" id="WP_141459587.1">
    <property type="nucleotide sequence ID" value="NZ_CP038141.1"/>
</dbReference>
<keyword evidence="7" id="KW-1185">Reference proteome</keyword>
<dbReference type="InterPro" id="IPR001608">
    <property type="entry name" value="Ala_racemase_N"/>
</dbReference>
<feature type="modified residue" description="N6-(pyridoxal phosphate)lysine" evidence="2 3">
    <location>
        <position position="37"/>
    </location>
</feature>
<protein>
    <recommendedName>
        <fullName evidence="2">Pyridoxal phosphate homeostasis protein</fullName>
        <shortName evidence="2">PLP homeostasis protein</shortName>
    </recommendedName>
</protein>
<comment type="cofactor">
    <cofactor evidence="3">
        <name>pyridoxal 5'-phosphate</name>
        <dbReference type="ChEBI" id="CHEBI:597326"/>
    </cofactor>
</comment>
<evidence type="ECO:0000256" key="3">
    <source>
        <dbReference type="PIRSR" id="PIRSR004848-1"/>
    </source>
</evidence>